<dbReference type="EMBL" id="CABVHQ010000074">
    <property type="protein sequence ID" value="VVO32194.1"/>
    <property type="molecule type" value="Genomic_DNA"/>
</dbReference>
<protein>
    <submittedName>
        <fullName evidence="2">Uncharacterized protein</fullName>
    </submittedName>
</protein>
<feature type="region of interest" description="Disordered" evidence="1">
    <location>
        <begin position="131"/>
        <end position="183"/>
    </location>
</feature>
<gene>
    <name evidence="2" type="ORF">PS691_05032</name>
</gene>
<name>A0A5E7EZP2_PSEFL</name>
<reference evidence="2 3" key="1">
    <citation type="submission" date="2019-09" db="EMBL/GenBank/DDBJ databases">
        <authorList>
            <person name="Chandra G."/>
            <person name="Truman W A."/>
        </authorList>
    </citation>
    <scope>NUCLEOTIDE SEQUENCE [LARGE SCALE GENOMIC DNA]</scope>
    <source>
        <strain evidence="2">PS691</strain>
    </source>
</reference>
<evidence type="ECO:0000313" key="2">
    <source>
        <dbReference type="EMBL" id="VVO32194.1"/>
    </source>
</evidence>
<organism evidence="2 3">
    <name type="scientific">Pseudomonas fluorescens</name>
    <dbReference type="NCBI Taxonomy" id="294"/>
    <lineage>
        <taxon>Bacteria</taxon>
        <taxon>Pseudomonadati</taxon>
        <taxon>Pseudomonadota</taxon>
        <taxon>Gammaproteobacteria</taxon>
        <taxon>Pseudomonadales</taxon>
        <taxon>Pseudomonadaceae</taxon>
        <taxon>Pseudomonas</taxon>
    </lineage>
</organism>
<sequence length="183" mass="20280">MFNEAEREHLRQECRINSIDFSRARICAARDGGYVVKFDPPLVELGTVLTDVPSEIDARTGAIAEGEMLTWLMKIQRSERIRIRAGRVFGWSQDQLNRRPLTQDEIAEYKASLAHAAEVKRLTKELEAAVKSSAESAKAQAGADELRERYGLAASKPAKKPEAKAVPLPSAKPKRAPSRGVQL</sequence>
<feature type="compositionally biased region" description="Low complexity" evidence="1">
    <location>
        <begin position="131"/>
        <end position="143"/>
    </location>
</feature>
<evidence type="ECO:0000256" key="1">
    <source>
        <dbReference type="SAM" id="MobiDB-lite"/>
    </source>
</evidence>
<dbReference type="AlphaFoldDB" id="A0A5E7EZP2"/>
<dbReference type="RefSeq" id="WP_150644850.1">
    <property type="nucleotide sequence ID" value="NZ_CABVHQ010000074.1"/>
</dbReference>
<accession>A0A5E7EZP2</accession>
<dbReference type="Proteomes" id="UP000337909">
    <property type="component" value="Unassembled WGS sequence"/>
</dbReference>
<dbReference type="OrthoDB" id="6892893at2"/>
<proteinExistence type="predicted"/>
<evidence type="ECO:0000313" key="3">
    <source>
        <dbReference type="Proteomes" id="UP000337909"/>
    </source>
</evidence>